<proteinExistence type="predicted"/>
<dbReference type="InterPro" id="IPR040561">
    <property type="entry name" value="LPD38"/>
</dbReference>
<protein>
    <recommendedName>
        <fullName evidence="3">Large polyvalent protein associated domain-containing protein</fullName>
    </recommendedName>
</protein>
<reference evidence="4" key="1">
    <citation type="journal article" date="2012" name="PLoS ONE">
        <title>Gene sets for utilization of primary and secondary nutrition supplies in the distal gut of endangered iberian lynx.</title>
        <authorList>
            <person name="Alcaide M."/>
            <person name="Messina E."/>
            <person name="Richter M."/>
            <person name="Bargiela R."/>
            <person name="Peplies J."/>
            <person name="Huws S.A."/>
            <person name="Newbold C.J."/>
            <person name="Golyshin P.N."/>
            <person name="Simon M.A."/>
            <person name="Lopez G."/>
            <person name="Yakimov M.M."/>
            <person name="Ferrer M."/>
        </authorList>
    </citation>
    <scope>NUCLEOTIDE SEQUENCE</scope>
</reference>
<organism evidence="4">
    <name type="scientific">gut metagenome</name>
    <dbReference type="NCBI Taxonomy" id="749906"/>
    <lineage>
        <taxon>unclassified sequences</taxon>
        <taxon>metagenomes</taxon>
        <taxon>organismal metagenomes</taxon>
    </lineage>
</organism>
<feature type="coiled-coil region" evidence="1">
    <location>
        <begin position="1688"/>
        <end position="1722"/>
    </location>
</feature>
<gene>
    <name evidence="4" type="ORF">EVA_05497</name>
</gene>
<dbReference type="Pfam" id="PF18857">
    <property type="entry name" value="LPD38"/>
    <property type="match status" value="1"/>
</dbReference>
<evidence type="ECO:0000256" key="2">
    <source>
        <dbReference type="SAM" id="MobiDB-lite"/>
    </source>
</evidence>
<accession>J9GG96</accession>
<sequence>MEEFENPNVQGQESDDASYREVEQGELLDELRKASKEGRTVRVYRTMQVIDGKLYSPMAKKVAGQETSEIKFRWEAAEEHPELARRGDGSKAMPNEDSFYITIDKGQGKGALTVAYNPYTHTSRTVLNDQFSSAFVRPNLVVVEVEVPESELEGLYKAEKAKDSVGEMSWHSGAVSGKLAELGNPRKVILSRYDRPVRILTKKEEAELIAKQLEGTGIAMPYNLVTPQVREELEKLGVKIDEKPSGSVSKNASFGKAEYVTDEQIEAMNGRLQANAVSSPEAMTEAARALSEQLGVPVEIVTDVDSITHPNEAVEVKRRSAKGWYDKRTGKVAVVVPNHLDVEEVAATVFHEVVAHRGLRELVGEQGYDEFLMEVFNHSKADVRERMMALAGKHGWDIPKAVDEYLGGLAERGFEDFSEAERGMWTWLKEKVLEAIDKFIGTLKLPKSVKLGDNELRYLLWRSHENLRAGREGMVKRAMDVAKRYELGLLENESGERMSDGQETYRSAENRGNTRALPIRERAKAIAHLKPVLVERNEMSKEELRQIYNALPDAVKDGRSISFYHSAFKKIYKEKGLFKHVVPYLKDLLEGSVFAYSEGDNLGGMVRPDKTVHKEHPNVSAFDNYVGKIRLDGKDFYVRFTVQQSEGNNSGTHSFMVTEVDLYEKTANGLSLPITTRARGTTDGIVDAKLRQFFDEARREDKASEEEDLYRTAYHESAARDAYERRVKSGLYQSREALQDSMLGLRTAMEEVLKAEGNGYSGRVEDIPGFENAYLGENRLSSVNQAEVDEFGRRLFNPLMKVAASFGSSKEARLALTDYMMAKHGLERNALMRERAKEKAMEELEGDELQKKLDSIEKRDFAGLTDLTGEKKVADAEQAAHQLVADFEQAYGDGGLIDNLWKAVRGVTVATLKKMKDSGLITKEQFDEISGMYDFYIPLRGFDGQTAEDVYDYLGHGGNGSAFTSPIKKAEGRKSKADDPFAYMAAMAERAIMQGNRNVLVKQKFLNFVLNHPSDLVSVSDLWLRYDAVADEWRVAQSGDIVGTEKLEEGDSPEEVERKMAVFEERMQAEAKAHPKEYKRQKEHPEIPYRVVEKQDLREHQVIVKRNGRDYVLTINGSPRAAQALNGLTNPNLDASGVAGTLLSGVRNATNYLSQVYTTRNPNFVGSNWARDAVYSNIMAGLKEDKKYGLEFSEAWLEANPRSMKKLYSLYEHGKLDMNNEKQRLFAEFMANGGETGYMSFRQIEERKNEIERQLKLYDGKMPLRKGWRYVWNLVDYANRVVENQSRFAAYMASRRSGRTIDRSIYDAKEITVNFNKKGAGSTFYNAKNQTLAGKVAGGVSGIGRFGFAFWNAAIQGTTNFARFVKRNPKKGVAFILATMALGYAVPFIASLLHDDDDDKEGSGYFDLPDAVRRDNVVFRFPGMESWITVPLPVEYRALYGMGELAYTAMHRASIGMPMTAGEIAGQAMGQISQLMPLDLSEGGAVDFTWGASGNFNALAPSAVKPVAEAWTNKSWTGLPVYKDTPYNKQDPEWTKAFKNTNTFLVKLCKQLNEWTGGDAVKGGAVDLNPAVMEHLLKGYLGGYMQTADQIGKLFETAFGERENDFRNWPVASRFLRTGDERTKWRAVTERYFDLKKEAEETGRLLRRYQKLTELGDDHQADIDELVKTDAYKRMEVYDFFENDIRKIQDVLKRNDLSEEEREQVEGELNETRLELLKAVDELGNLTGLGTGRLGAVTGDLLAE</sequence>
<comment type="caution">
    <text evidence="4">The sequence shown here is derived from an EMBL/GenBank/DDBJ whole genome shotgun (WGS) entry which is preliminary data.</text>
</comment>
<evidence type="ECO:0000256" key="1">
    <source>
        <dbReference type="SAM" id="Coils"/>
    </source>
</evidence>
<evidence type="ECO:0000313" key="4">
    <source>
        <dbReference type="EMBL" id="EJX06402.1"/>
    </source>
</evidence>
<name>J9GG96_9ZZZZ</name>
<feature type="region of interest" description="Disordered" evidence="2">
    <location>
        <begin position="1"/>
        <end position="24"/>
    </location>
</feature>
<dbReference type="EMBL" id="AMCI01001172">
    <property type="protein sequence ID" value="EJX06402.1"/>
    <property type="molecule type" value="Genomic_DNA"/>
</dbReference>
<keyword evidence="1" id="KW-0175">Coiled coil</keyword>
<evidence type="ECO:0000259" key="3">
    <source>
        <dbReference type="Pfam" id="PF18857"/>
    </source>
</evidence>
<feature type="domain" description="Large polyvalent protein associated" evidence="3">
    <location>
        <begin position="1405"/>
        <end position="1596"/>
    </location>
</feature>